<dbReference type="Gene3D" id="1.25.10.10">
    <property type="entry name" value="Leucine-rich Repeat Variant"/>
    <property type="match status" value="1"/>
</dbReference>
<accession>A0A7J7GL86</accession>
<dbReference type="InterPro" id="IPR011989">
    <property type="entry name" value="ARM-like"/>
</dbReference>
<dbReference type="GO" id="GO:0005635">
    <property type="term" value="C:nuclear envelope"/>
    <property type="evidence" value="ECO:0007669"/>
    <property type="project" value="TreeGrafter"/>
</dbReference>
<dbReference type="PANTHER" id="PTHR10997:SF29">
    <property type="entry name" value="ARM REPEAT SUPERFAMILY PROTEIN"/>
    <property type="match status" value="1"/>
</dbReference>
<feature type="compositionally biased region" description="Acidic residues" evidence="4">
    <location>
        <begin position="977"/>
        <end position="1016"/>
    </location>
</feature>
<comment type="caution">
    <text evidence="6">The sequence shown here is derived from an EMBL/GenBank/DDBJ whole genome shotgun (WGS) entry which is preliminary data.</text>
</comment>
<dbReference type="Proteomes" id="UP000593564">
    <property type="component" value="Unassembled WGS sequence"/>
</dbReference>
<organism evidence="6 7">
    <name type="scientific">Camellia sinensis</name>
    <name type="common">Tea plant</name>
    <name type="synonym">Thea sinensis</name>
    <dbReference type="NCBI Taxonomy" id="4442"/>
    <lineage>
        <taxon>Eukaryota</taxon>
        <taxon>Viridiplantae</taxon>
        <taxon>Streptophyta</taxon>
        <taxon>Embryophyta</taxon>
        <taxon>Tracheophyta</taxon>
        <taxon>Spermatophyta</taxon>
        <taxon>Magnoliopsida</taxon>
        <taxon>eudicotyledons</taxon>
        <taxon>Gunneridae</taxon>
        <taxon>Pentapetalae</taxon>
        <taxon>asterids</taxon>
        <taxon>Ericales</taxon>
        <taxon>Theaceae</taxon>
        <taxon>Camellia</taxon>
    </lineage>
</organism>
<evidence type="ECO:0000256" key="4">
    <source>
        <dbReference type="SAM" id="MobiDB-lite"/>
    </source>
</evidence>
<dbReference type="GO" id="GO:0005829">
    <property type="term" value="C:cytosol"/>
    <property type="evidence" value="ECO:0007669"/>
    <property type="project" value="TreeGrafter"/>
</dbReference>
<comment type="subcellular location">
    <subcellularLocation>
        <location evidence="1">Nucleus</location>
    </subcellularLocation>
</comment>
<keyword evidence="2" id="KW-0813">Transport</keyword>
<dbReference type="SUPFAM" id="SSF48371">
    <property type="entry name" value="ARM repeat"/>
    <property type="match status" value="1"/>
</dbReference>
<name>A0A7J7GL86_CAMSI</name>
<keyword evidence="7" id="KW-1185">Reference proteome</keyword>
<dbReference type="GO" id="GO:0006606">
    <property type="term" value="P:protein import into nucleus"/>
    <property type="evidence" value="ECO:0007669"/>
    <property type="project" value="TreeGrafter"/>
</dbReference>
<dbReference type="GO" id="GO:0031267">
    <property type="term" value="F:small GTPase binding"/>
    <property type="evidence" value="ECO:0007669"/>
    <property type="project" value="InterPro"/>
</dbReference>
<dbReference type="InterPro" id="IPR016024">
    <property type="entry name" value="ARM-type_fold"/>
</dbReference>
<evidence type="ECO:0000256" key="1">
    <source>
        <dbReference type="ARBA" id="ARBA00004123"/>
    </source>
</evidence>
<dbReference type="GO" id="GO:0005049">
    <property type="term" value="F:nuclear export signal receptor activity"/>
    <property type="evidence" value="ECO:0007669"/>
    <property type="project" value="TreeGrafter"/>
</dbReference>
<proteinExistence type="predicted"/>
<dbReference type="EMBL" id="JACBKZ010000009">
    <property type="protein sequence ID" value="KAF5941440.1"/>
    <property type="molecule type" value="Genomic_DNA"/>
</dbReference>
<dbReference type="AlphaFoldDB" id="A0A7J7GL86"/>
<dbReference type="Pfam" id="PF03810">
    <property type="entry name" value="IBN_N"/>
    <property type="match status" value="1"/>
</dbReference>
<feature type="domain" description="Importin N-terminal" evidence="5">
    <location>
        <begin position="24"/>
        <end position="87"/>
    </location>
</feature>
<dbReference type="PANTHER" id="PTHR10997">
    <property type="entry name" value="IMPORTIN-7, 8, 11"/>
    <property type="match status" value="1"/>
</dbReference>
<gene>
    <name evidence="6" type="ORF">HYC85_019082</name>
</gene>
<sequence>MEAHQIAQLLSQTLSPDGHIVHSATDALDRLSLLPTFPFSLLSISTGSDDPGQRIAAATYLKNFTRRNIPSSKVSKEFRDALLRALLQVDSAVLKVLVEVFRVIVAAEFVKENSWPDLVPELRAVVQNSDMINRSGNCEWKTINALTVLQSLIRPFQYFIRKLVTCFPKIRLYFLNPKVAKEPVPPQLELIAQEILIPLFDVFHQCVQKALTFSGEGEEEIEKLLLILCKCMYFSVRSHMPSALAPHLSSFCRDLFGILDSLSFDGAITLEDGHLLRLKTGKRSLLIFCALVTRHRKLSDKLMPNIINCVSKIVKHSTNISKMDFLSERIVSLAFDVISRVLETGPGWRLVSPHFSSLLNSAIFPALVMNEKDTTEWEEDPEEYMRKNLPSEIEEISGWKEDLFTARKSALNLLGVISMSKGPPVVGSGYNSSLSSKRKKGDKTKGKDRSSMGELLVLPFLSKFPIPSDINACETRILNEYYGVLMAYGSLQDFLSEQRAEYTATLVRMRVLPLYTISTCLPYLIASANWVLGELASCLPEEMSADIYSSLVKALSMPDMGDISCYPVRVSAAGAITELVENDYLPPEWLPLLHIVVSRIADEGEETSILFQLLGTLVEAGNEHVSLHIPYIISSLVGTISKCIPPNPEPWPQGFAALAVMAQCWEDSMPEEDDHNESSEVWVSGRATIARALSNLLQQGWLRPAQQMEIEAAPFLPPPSCIDDSSALLRFIMQSVTEGNEVLKLKVSELLLVWADLIANWNAWEETEDLSIFNCIKDIVNLHQKFMLQNFMMGEMPPPPAPPVPRRSIIEGIATFVSEAFSQYPSATWRASSCVHLLLHVPSYTFEAEGIKQSLVIAFSHSAFSRFRDIRNKPSSLWKPLLLAVSSCYLCYPDVVENILEKDEHEGFAVWASAVGLISSSTFEHGLSSESEIKLSVMTLAKVVERLLTLENQKAGLLQKCFTSLMEASVSLKEAQGEEDDDEESRDDQDAGDEDTEDDDNDEDSDDDEREETEEEFLDRYAKAAIALENGTVVEEGDVEDQEQELELGGLEEVDQESVVLSLIKRYHQVLLHGQSLPPQVISSFLNTFPECNFYFQQHC</sequence>
<evidence type="ECO:0000256" key="3">
    <source>
        <dbReference type="ARBA" id="ARBA00023242"/>
    </source>
</evidence>
<dbReference type="GO" id="GO:0006611">
    <property type="term" value="P:protein export from nucleus"/>
    <property type="evidence" value="ECO:0007669"/>
    <property type="project" value="TreeGrafter"/>
</dbReference>
<evidence type="ECO:0000313" key="7">
    <source>
        <dbReference type="Proteomes" id="UP000593564"/>
    </source>
</evidence>
<evidence type="ECO:0000313" key="6">
    <source>
        <dbReference type="EMBL" id="KAF5941440.1"/>
    </source>
</evidence>
<reference evidence="6 7" key="2">
    <citation type="submission" date="2020-07" db="EMBL/GenBank/DDBJ databases">
        <title>Genome assembly of wild tea tree DASZ reveals pedigree and selection history of tea varieties.</title>
        <authorList>
            <person name="Zhang W."/>
        </authorList>
    </citation>
    <scope>NUCLEOTIDE SEQUENCE [LARGE SCALE GENOMIC DNA]</scope>
    <source>
        <strain evidence="7">cv. G240</strain>
        <tissue evidence="6">Leaf</tissue>
    </source>
</reference>
<evidence type="ECO:0000256" key="2">
    <source>
        <dbReference type="ARBA" id="ARBA00022448"/>
    </source>
</evidence>
<dbReference type="InterPro" id="IPR001494">
    <property type="entry name" value="Importin-beta_N"/>
</dbReference>
<reference evidence="7" key="1">
    <citation type="journal article" date="2020" name="Nat. Commun.">
        <title>Genome assembly of wild tea tree DASZ reveals pedigree and selection history of tea varieties.</title>
        <authorList>
            <person name="Zhang W."/>
            <person name="Zhang Y."/>
            <person name="Qiu H."/>
            <person name="Guo Y."/>
            <person name="Wan H."/>
            <person name="Zhang X."/>
            <person name="Scossa F."/>
            <person name="Alseekh S."/>
            <person name="Zhang Q."/>
            <person name="Wang P."/>
            <person name="Xu L."/>
            <person name="Schmidt M.H."/>
            <person name="Jia X."/>
            <person name="Li D."/>
            <person name="Zhu A."/>
            <person name="Guo F."/>
            <person name="Chen W."/>
            <person name="Ni D."/>
            <person name="Usadel B."/>
            <person name="Fernie A.R."/>
            <person name="Wen W."/>
        </authorList>
    </citation>
    <scope>NUCLEOTIDE SEQUENCE [LARGE SCALE GENOMIC DNA]</scope>
    <source>
        <strain evidence="7">cv. G240</strain>
    </source>
</reference>
<feature type="region of interest" description="Disordered" evidence="4">
    <location>
        <begin position="972"/>
        <end position="1016"/>
    </location>
</feature>
<evidence type="ECO:0000259" key="5">
    <source>
        <dbReference type="Pfam" id="PF03810"/>
    </source>
</evidence>
<protein>
    <recommendedName>
        <fullName evidence="5">Importin N-terminal domain-containing protein</fullName>
    </recommendedName>
</protein>
<feature type="region of interest" description="Disordered" evidence="4">
    <location>
        <begin position="427"/>
        <end position="449"/>
    </location>
</feature>
<keyword evidence="3" id="KW-0539">Nucleus</keyword>